<dbReference type="InterPro" id="IPR010640">
    <property type="entry name" value="Low_temperature_requirement_A"/>
</dbReference>
<reference evidence="3" key="1">
    <citation type="submission" date="2019-07" db="EMBL/GenBank/DDBJ databases">
        <title>Shewanella sp. YLB-08 draft genomic sequence.</title>
        <authorList>
            <person name="Yu L."/>
        </authorList>
    </citation>
    <scope>NUCLEOTIDE SEQUENCE [LARGE SCALE GENOMIC DNA]</scope>
    <source>
        <strain evidence="3">JCM 20706</strain>
    </source>
</reference>
<gene>
    <name evidence="2" type="ORF">FN961_14200</name>
</gene>
<keyword evidence="1" id="KW-0812">Transmembrane</keyword>
<evidence type="ECO:0000313" key="3">
    <source>
        <dbReference type="Proteomes" id="UP000318126"/>
    </source>
</evidence>
<organism evidence="2 3">
    <name type="scientific">Shewanella hanedai</name>
    <name type="common">Alteromonas hanedai</name>
    <dbReference type="NCBI Taxonomy" id="25"/>
    <lineage>
        <taxon>Bacteria</taxon>
        <taxon>Pseudomonadati</taxon>
        <taxon>Pseudomonadota</taxon>
        <taxon>Gammaproteobacteria</taxon>
        <taxon>Alteromonadales</taxon>
        <taxon>Shewanellaceae</taxon>
        <taxon>Shewanella</taxon>
    </lineage>
</organism>
<proteinExistence type="predicted"/>
<protein>
    <submittedName>
        <fullName evidence="2">Low temperature requirement protein A</fullName>
    </submittedName>
</protein>
<comment type="caution">
    <text evidence="2">The sequence shown here is derived from an EMBL/GenBank/DDBJ whole genome shotgun (WGS) entry which is preliminary data.</text>
</comment>
<feature type="transmembrane region" description="Helical" evidence="1">
    <location>
        <begin position="103"/>
        <end position="128"/>
    </location>
</feature>
<feature type="transmembrane region" description="Helical" evidence="1">
    <location>
        <begin position="28"/>
        <end position="50"/>
    </location>
</feature>
<accession>A0A553JMC4</accession>
<sequence length="145" mass="16489">MNDYLVYFKFYFDEHEHKRLQYSNRGYMWSYGHILVFISISTVGAALEVMNDKIGGHAEVSLHVVNAMVVVPTAIFMVSMWLLNDLFSKRSFEANLLYPAAAMLVLTTPFFEYGTFAVGLLLLLTLAIRLKMDTASSPTEYVTNL</sequence>
<name>A0A553JMC4_SHEHA</name>
<evidence type="ECO:0000256" key="1">
    <source>
        <dbReference type="SAM" id="Phobius"/>
    </source>
</evidence>
<evidence type="ECO:0000313" key="2">
    <source>
        <dbReference type="EMBL" id="TRY13612.1"/>
    </source>
</evidence>
<dbReference type="EMBL" id="VKGK01000017">
    <property type="protein sequence ID" value="TRY13612.1"/>
    <property type="molecule type" value="Genomic_DNA"/>
</dbReference>
<dbReference type="Proteomes" id="UP000318126">
    <property type="component" value="Unassembled WGS sequence"/>
</dbReference>
<keyword evidence="3" id="KW-1185">Reference proteome</keyword>
<dbReference type="AlphaFoldDB" id="A0A553JMC4"/>
<keyword evidence="1" id="KW-1133">Transmembrane helix</keyword>
<dbReference type="Pfam" id="PF06772">
    <property type="entry name" value="LtrA"/>
    <property type="match status" value="1"/>
</dbReference>
<feature type="transmembrane region" description="Helical" evidence="1">
    <location>
        <begin position="62"/>
        <end position="83"/>
    </location>
</feature>
<dbReference type="OrthoDB" id="7698234at2"/>
<keyword evidence="1" id="KW-0472">Membrane</keyword>